<proteinExistence type="predicted"/>
<organism evidence="1 2">
    <name type="scientific">Natronincola peptidivorans</name>
    <dbReference type="NCBI Taxonomy" id="426128"/>
    <lineage>
        <taxon>Bacteria</taxon>
        <taxon>Bacillati</taxon>
        <taxon>Bacillota</taxon>
        <taxon>Clostridia</taxon>
        <taxon>Peptostreptococcales</taxon>
        <taxon>Natronincolaceae</taxon>
        <taxon>Natronincola</taxon>
    </lineage>
</organism>
<reference evidence="1 2" key="1">
    <citation type="submission" date="2016-10" db="EMBL/GenBank/DDBJ databases">
        <authorList>
            <person name="de Groot N.N."/>
        </authorList>
    </citation>
    <scope>NUCLEOTIDE SEQUENCE [LARGE SCALE GENOMIC DNA]</scope>
    <source>
        <strain evidence="1 2">DSM 18979</strain>
    </source>
</reference>
<evidence type="ECO:0000313" key="2">
    <source>
        <dbReference type="Proteomes" id="UP000199568"/>
    </source>
</evidence>
<protein>
    <submittedName>
        <fullName evidence="1">Uncharacterized protein</fullName>
    </submittedName>
</protein>
<sequence>MKDRYMLYTQNGVLENVMSRDEAIEKVKQYQEHGIDVYIVSETEGQRIMENNDEFHRPKWE</sequence>
<dbReference type="AlphaFoldDB" id="A0A1I0G9C2"/>
<dbReference type="OrthoDB" id="1707761at2"/>
<accession>A0A1I0G9C2</accession>
<dbReference type="STRING" id="426128.SAMN05660297_03102"/>
<dbReference type="Proteomes" id="UP000199568">
    <property type="component" value="Unassembled WGS sequence"/>
</dbReference>
<evidence type="ECO:0000313" key="1">
    <source>
        <dbReference type="EMBL" id="SET67342.1"/>
    </source>
</evidence>
<keyword evidence="2" id="KW-1185">Reference proteome</keyword>
<dbReference type="RefSeq" id="WP_090446139.1">
    <property type="nucleotide sequence ID" value="NZ_FOHU01000019.1"/>
</dbReference>
<gene>
    <name evidence="1" type="ORF">SAMN05660297_03102</name>
</gene>
<dbReference type="EMBL" id="FOHU01000019">
    <property type="protein sequence ID" value="SET67342.1"/>
    <property type="molecule type" value="Genomic_DNA"/>
</dbReference>
<name>A0A1I0G9C2_9FIRM</name>